<dbReference type="InterPro" id="IPR009057">
    <property type="entry name" value="Homeodomain-like_sf"/>
</dbReference>
<dbReference type="GO" id="GO:0003700">
    <property type="term" value="F:DNA-binding transcription factor activity"/>
    <property type="evidence" value="ECO:0007669"/>
    <property type="project" value="InterPro"/>
</dbReference>
<name>A0A838XR42_9HYPH</name>
<evidence type="ECO:0000256" key="2">
    <source>
        <dbReference type="ARBA" id="ARBA00023125"/>
    </source>
</evidence>
<dbReference type="Pfam" id="PF12625">
    <property type="entry name" value="Arabinose_bd"/>
    <property type="match status" value="1"/>
</dbReference>
<reference evidence="5 6" key="2">
    <citation type="submission" date="2020-08" db="EMBL/GenBank/DDBJ databases">
        <title>Stappia taiwanensis sp. nov., isolated from a coastal thermal spring.</title>
        <authorList>
            <person name="Kampfer P."/>
        </authorList>
    </citation>
    <scope>NUCLEOTIDE SEQUENCE [LARGE SCALE GENOMIC DNA]</scope>
    <source>
        <strain evidence="5 6">DSM 23284</strain>
    </source>
</reference>
<gene>
    <name evidence="5" type="ORF">H1W37_05830</name>
</gene>
<keyword evidence="1" id="KW-0805">Transcription regulation</keyword>
<dbReference type="PANTHER" id="PTHR47894:SF4">
    <property type="entry name" value="HTH-TYPE TRANSCRIPTIONAL REGULATOR GADX"/>
    <property type="match status" value="1"/>
</dbReference>
<keyword evidence="3" id="KW-0804">Transcription</keyword>
<keyword evidence="2" id="KW-0238">DNA-binding</keyword>
<evidence type="ECO:0000259" key="4">
    <source>
        <dbReference type="PROSITE" id="PS01124"/>
    </source>
</evidence>
<dbReference type="GO" id="GO:0005829">
    <property type="term" value="C:cytosol"/>
    <property type="evidence" value="ECO:0007669"/>
    <property type="project" value="TreeGrafter"/>
</dbReference>
<dbReference type="Proteomes" id="UP000559404">
    <property type="component" value="Unassembled WGS sequence"/>
</dbReference>
<dbReference type="SMART" id="SM00342">
    <property type="entry name" value="HTH_ARAC"/>
    <property type="match status" value="1"/>
</dbReference>
<dbReference type="AlphaFoldDB" id="A0A838XR42"/>
<protein>
    <submittedName>
        <fullName evidence="5">AraC family transcriptional regulator ligand-binding domain-containing protein</fullName>
    </submittedName>
</protein>
<dbReference type="GO" id="GO:0000976">
    <property type="term" value="F:transcription cis-regulatory region binding"/>
    <property type="evidence" value="ECO:0007669"/>
    <property type="project" value="TreeGrafter"/>
</dbReference>
<evidence type="ECO:0000256" key="1">
    <source>
        <dbReference type="ARBA" id="ARBA00023015"/>
    </source>
</evidence>
<dbReference type="Gene3D" id="1.10.10.60">
    <property type="entry name" value="Homeodomain-like"/>
    <property type="match status" value="1"/>
</dbReference>
<dbReference type="RefSeq" id="WP_181759356.1">
    <property type="nucleotide sequence ID" value="NZ_BMCR01000002.1"/>
</dbReference>
<evidence type="ECO:0000313" key="6">
    <source>
        <dbReference type="Proteomes" id="UP000559404"/>
    </source>
</evidence>
<accession>A0A838XR42</accession>
<evidence type="ECO:0000256" key="3">
    <source>
        <dbReference type="ARBA" id="ARBA00023163"/>
    </source>
</evidence>
<dbReference type="EMBL" id="JACEON010000004">
    <property type="protein sequence ID" value="MBA4611158.1"/>
    <property type="molecule type" value="Genomic_DNA"/>
</dbReference>
<dbReference type="InterPro" id="IPR018060">
    <property type="entry name" value="HTH_AraC"/>
</dbReference>
<dbReference type="Pfam" id="PF12833">
    <property type="entry name" value="HTH_18"/>
    <property type="match status" value="1"/>
</dbReference>
<sequence>MRECGLDRARREMSFSGYISLRAHARMLEACARHCDDELFALRWTRMLGAGAENTVSLAVRHAPDLRSGFDVAARFLRIAVDLDAAGAEVEGRTASLHFAFSPELVCRNQLVDRTVSKTLSLLMRSAGPDARLVEVELSRDAPANTAEHEAFFGVPVRYGTRACRITIHTGDADVSNPFYDADLFAALCELNQRRLADRRRADDFIAVVSDAIAARIQEPGLTIGDVANAVATSVRVLQRRLAGRGLTFNQLHDSVRRRMAEDLLAHTDFPVSEIAFRLGFSAVGNFTRAARRWFGCPPSEWRRADSRDGR</sequence>
<reference evidence="5 6" key="1">
    <citation type="submission" date="2020-07" db="EMBL/GenBank/DDBJ databases">
        <authorList>
            <person name="Li M."/>
        </authorList>
    </citation>
    <scope>NUCLEOTIDE SEQUENCE [LARGE SCALE GENOMIC DNA]</scope>
    <source>
        <strain evidence="5 6">DSM 23284</strain>
    </source>
</reference>
<dbReference type="PRINTS" id="PR00032">
    <property type="entry name" value="HTHARAC"/>
</dbReference>
<comment type="caution">
    <text evidence="5">The sequence shown here is derived from an EMBL/GenBank/DDBJ whole genome shotgun (WGS) entry which is preliminary data.</text>
</comment>
<dbReference type="InterPro" id="IPR032687">
    <property type="entry name" value="AraC-type_N"/>
</dbReference>
<dbReference type="InterPro" id="IPR020449">
    <property type="entry name" value="Tscrpt_reg_AraC-type_HTH"/>
</dbReference>
<dbReference type="PROSITE" id="PS01124">
    <property type="entry name" value="HTH_ARAC_FAMILY_2"/>
    <property type="match status" value="1"/>
</dbReference>
<organism evidence="5 6">
    <name type="scientific">Stappia taiwanensis</name>
    <dbReference type="NCBI Taxonomy" id="992267"/>
    <lineage>
        <taxon>Bacteria</taxon>
        <taxon>Pseudomonadati</taxon>
        <taxon>Pseudomonadota</taxon>
        <taxon>Alphaproteobacteria</taxon>
        <taxon>Hyphomicrobiales</taxon>
        <taxon>Stappiaceae</taxon>
        <taxon>Stappia</taxon>
    </lineage>
</organism>
<keyword evidence="6" id="KW-1185">Reference proteome</keyword>
<feature type="domain" description="HTH araC/xylS-type" evidence="4">
    <location>
        <begin position="207"/>
        <end position="305"/>
    </location>
</feature>
<evidence type="ECO:0000313" key="5">
    <source>
        <dbReference type="EMBL" id="MBA4611158.1"/>
    </source>
</evidence>
<proteinExistence type="predicted"/>
<dbReference type="PANTHER" id="PTHR47894">
    <property type="entry name" value="HTH-TYPE TRANSCRIPTIONAL REGULATOR GADX"/>
    <property type="match status" value="1"/>
</dbReference>
<dbReference type="SUPFAM" id="SSF46689">
    <property type="entry name" value="Homeodomain-like"/>
    <property type="match status" value="1"/>
</dbReference>